<evidence type="ECO:0000313" key="1">
    <source>
        <dbReference type="EMBL" id="XDS44067.1"/>
    </source>
</evidence>
<proteinExistence type="predicted"/>
<gene>
    <name evidence="1" type="ORF">QN215_07265</name>
</gene>
<protein>
    <recommendedName>
        <fullName evidence="2">Antitoxin HicB</fullName>
    </recommendedName>
</protein>
<dbReference type="RefSeq" id="WP_369343663.1">
    <property type="nucleotide sequence ID" value="NZ_CP129674.1"/>
</dbReference>
<dbReference type="EMBL" id="CP129674">
    <property type="protein sequence ID" value="XDS44067.1"/>
    <property type="molecule type" value="Genomic_DNA"/>
</dbReference>
<accession>A0AB39U526</accession>
<organism evidence="1">
    <name type="scientific">Bifidobacterium aquikefiricola</name>
    <dbReference type="NCBI Taxonomy" id="3059038"/>
    <lineage>
        <taxon>Bacteria</taxon>
        <taxon>Bacillati</taxon>
        <taxon>Actinomycetota</taxon>
        <taxon>Actinomycetes</taxon>
        <taxon>Bifidobacteriales</taxon>
        <taxon>Bifidobacteriaceae</taxon>
        <taxon>Bifidobacterium</taxon>
    </lineage>
</organism>
<dbReference type="AlphaFoldDB" id="A0AB39U526"/>
<sequence length="124" mass="14199">MNYQVNVTRDEDAWMVDIPQIQRVTLALNLKEVDVMARDLIHIMTDENLETISLDVRVELPDDVRRIVTEAKRQREIAEQSARLATAESRAAAKRLRDMGITLRDIGTMLGISYQRAGQLINNH</sequence>
<evidence type="ECO:0008006" key="2">
    <source>
        <dbReference type="Google" id="ProtNLM"/>
    </source>
</evidence>
<reference evidence="1" key="1">
    <citation type="submission" date="2023-07" db="EMBL/GenBank/DDBJ databases">
        <title>Bifidobacterium aquikefiriaerophilum sp. nov. and Bifidobacterium eccum sp. nov., isolated from water kefir.</title>
        <authorList>
            <person name="Breselge S."/>
            <person name="Bellassi P."/>
            <person name="Barcenilla C."/>
            <person name="Alvarez-Ordonez A."/>
            <person name="Morelli L."/>
            <person name="Cotter P.D."/>
        </authorList>
    </citation>
    <scope>NUCLEOTIDE SEQUENCE</scope>
    <source>
        <strain evidence="1">WK041_4_12</strain>
    </source>
</reference>
<name>A0AB39U526_9BIFI</name>
<dbReference type="KEGG" id="baqk:QN215_07265"/>